<proteinExistence type="predicted"/>
<name>A0A0E9U7R9_ANGAN</name>
<reference evidence="1" key="1">
    <citation type="submission" date="2014-11" db="EMBL/GenBank/DDBJ databases">
        <authorList>
            <person name="Amaro Gonzalez C."/>
        </authorList>
    </citation>
    <scope>NUCLEOTIDE SEQUENCE</scope>
</reference>
<protein>
    <submittedName>
        <fullName evidence="1">Uncharacterized protein</fullName>
    </submittedName>
</protein>
<organism evidence="1">
    <name type="scientific">Anguilla anguilla</name>
    <name type="common">European freshwater eel</name>
    <name type="synonym">Muraena anguilla</name>
    <dbReference type="NCBI Taxonomy" id="7936"/>
    <lineage>
        <taxon>Eukaryota</taxon>
        <taxon>Metazoa</taxon>
        <taxon>Chordata</taxon>
        <taxon>Craniata</taxon>
        <taxon>Vertebrata</taxon>
        <taxon>Euteleostomi</taxon>
        <taxon>Actinopterygii</taxon>
        <taxon>Neopterygii</taxon>
        <taxon>Teleostei</taxon>
        <taxon>Anguilliformes</taxon>
        <taxon>Anguillidae</taxon>
        <taxon>Anguilla</taxon>
    </lineage>
</organism>
<dbReference type="AlphaFoldDB" id="A0A0E9U7R9"/>
<accession>A0A0E9U7R9</accession>
<sequence length="39" mass="4446">MRTPVIVLKIYMTVSTDESFFGTSQCTVLHTVYVCFDVN</sequence>
<dbReference type="EMBL" id="GBXM01046628">
    <property type="protein sequence ID" value="JAH61949.1"/>
    <property type="molecule type" value="Transcribed_RNA"/>
</dbReference>
<reference evidence="1" key="2">
    <citation type="journal article" date="2015" name="Fish Shellfish Immunol.">
        <title>Early steps in the European eel (Anguilla anguilla)-Vibrio vulnificus interaction in the gills: Role of the RtxA13 toxin.</title>
        <authorList>
            <person name="Callol A."/>
            <person name="Pajuelo D."/>
            <person name="Ebbesson L."/>
            <person name="Teles M."/>
            <person name="MacKenzie S."/>
            <person name="Amaro C."/>
        </authorList>
    </citation>
    <scope>NUCLEOTIDE SEQUENCE</scope>
</reference>
<evidence type="ECO:0000313" key="1">
    <source>
        <dbReference type="EMBL" id="JAH61949.1"/>
    </source>
</evidence>